<dbReference type="GO" id="GO:0008483">
    <property type="term" value="F:transaminase activity"/>
    <property type="evidence" value="ECO:0007669"/>
    <property type="project" value="UniProtKB-KW"/>
</dbReference>
<dbReference type="PANTHER" id="PTHR42790:SF19">
    <property type="entry name" value="KYNURENINE_ALPHA-AMINOADIPATE AMINOTRANSFERASE, MITOCHONDRIAL"/>
    <property type="match status" value="1"/>
</dbReference>
<proteinExistence type="inferred from homology"/>
<dbReference type="Proteomes" id="UP000469734">
    <property type="component" value="Unassembled WGS sequence"/>
</dbReference>
<gene>
    <name evidence="8" type="ORF">GTP56_19545</name>
</gene>
<evidence type="ECO:0000313" key="9">
    <source>
        <dbReference type="Proteomes" id="UP000469734"/>
    </source>
</evidence>
<sequence>MKIENPNPIQWQFAERAEQLQASFIREILKITQQPEIISFAGGLPSPLTFPVDEMKVAYDKVLTNNGKVALQYGPTDGYTPLRQWIADSLSTGGARILPEQVLMTSGSQQALDLLGKVLIDEGSRVLVETPSYLGALQAFSVYLPEFKSVDTDDHGLVPSSIAAVAQGARLLYSLPNFQNPTGRSLSFERRQELVETCARLGLPLIEDDPYGSLSYKGEPLPKMVAMNPDGVIYMGSFSKVLTPGIRLGYVVAPLPLARRLELAKQAADLHTSQLTQMVVHEVIKDGFLDQHIPKIRALYGDQCQVMLDAMAQHFPAGVEWTKPEGGMFIWVTLPKHIDAMKLLDEAIAQKVAFVPGSPFYANEPATNTLRLSFVTVPPERIRHGIEILGKLIAAKL</sequence>
<keyword evidence="5 8" id="KW-0808">Transferase</keyword>
<keyword evidence="4 8" id="KW-0032">Aminotransferase</keyword>
<dbReference type="Gene3D" id="3.90.1150.10">
    <property type="entry name" value="Aspartate Aminotransferase, domain 1"/>
    <property type="match status" value="1"/>
</dbReference>
<feature type="domain" description="Aminotransferase class I/classII large" evidence="7">
    <location>
        <begin position="56"/>
        <end position="388"/>
    </location>
</feature>
<dbReference type="InterPro" id="IPR004839">
    <property type="entry name" value="Aminotransferase_I/II_large"/>
</dbReference>
<dbReference type="FunFam" id="3.40.640.10:FF:000053">
    <property type="entry name" value="Aminotransferase, class I"/>
    <property type="match status" value="1"/>
</dbReference>
<dbReference type="InterPro" id="IPR015422">
    <property type="entry name" value="PyrdxlP-dep_Trfase_small"/>
</dbReference>
<comment type="similarity">
    <text evidence="2">Belongs to the class-I pyridoxal-phosphate-dependent aminotransferase family.</text>
</comment>
<dbReference type="CDD" id="cd00609">
    <property type="entry name" value="AAT_like"/>
    <property type="match status" value="1"/>
</dbReference>
<dbReference type="EMBL" id="WWCR01000023">
    <property type="protein sequence ID" value="MYM74370.1"/>
    <property type="molecule type" value="Genomic_DNA"/>
</dbReference>
<dbReference type="InterPro" id="IPR015424">
    <property type="entry name" value="PyrdxlP-dep_Trfase"/>
</dbReference>
<dbReference type="RefSeq" id="WP_161051332.1">
    <property type="nucleotide sequence ID" value="NZ_WWCR01000023.1"/>
</dbReference>
<dbReference type="GO" id="GO:0030170">
    <property type="term" value="F:pyridoxal phosphate binding"/>
    <property type="evidence" value="ECO:0007669"/>
    <property type="project" value="InterPro"/>
</dbReference>
<name>A0A7X4H2Y9_9BURK</name>
<evidence type="ECO:0000256" key="6">
    <source>
        <dbReference type="ARBA" id="ARBA00022898"/>
    </source>
</evidence>
<dbReference type="Gene3D" id="3.40.640.10">
    <property type="entry name" value="Type I PLP-dependent aspartate aminotransferase-like (Major domain)"/>
    <property type="match status" value="1"/>
</dbReference>
<evidence type="ECO:0000256" key="3">
    <source>
        <dbReference type="ARBA" id="ARBA00011738"/>
    </source>
</evidence>
<comment type="caution">
    <text evidence="8">The sequence shown here is derived from an EMBL/GenBank/DDBJ whole genome shotgun (WGS) entry which is preliminary data.</text>
</comment>
<protein>
    <submittedName>
        <fullName evidence="8">Aminotransferase class I/II-fold pyridoxal phosphate-dependent enzyme</fullName>
    </submittedName>
</protein>
<evidence type="ECO:0000256" key="5">
    <source>
        <dbReference type="ARBA" id="ARBA00022679"/>
    </source>
</evidence>
<dbReference type="Pfam" id="PF00155">
    <property type="entry name" value="Aminotran_1_2"/>
    <property type="match status" value="1"/>
</dbReference>
<accession>A0A7X4H2Y9</accession>
<organism evidence="8 9">
    <name type="scientific">Duganella margarita</name>
    <dbReference type="NCBI Taxonomy" id="2692170"/>
    <lineage>
        <taxon>Bacteria</taxon>
        <taxon>Pseudomonadati</taxon>
        <taxon>Pseudomonadota</taxon>
        <taxon>Betaproteobacteria</taxon>
        <taxon>Burkholderiales</taxon>
        <taxon>Oxalobacteraceae</taxon>
        <taxon>Telluria group</taxon>
        <taxon>Duganella</taxon>
    </lineage>
</organism>
<keyword evidence="6" id="KW-0663">Pyridoxal phosphate</keyword>
<evidence type="ECO:0000256" key="1">
    <source>
        <dbReference type="ARBA" id="ARBA00001933"/>
    </source>
</evidence>
<dbReference type="PANTHER" id="PTHR42790">
    <property type="entry name" value="AMINOTRANSFERASE"/>
    <property type="match status" value="1"/>
</dbReference>
<dbReference type="AlphaFoldDB" id="A0A7X4H2Y9"/>
<dbReference type="InterPro" id="IPR050859">
    <property type="entry name" value="Class-I_PLP-dep_aminotransf"/>
</dbReference>
<dbReference type="InterPro" id="IPR015421">
    <property type="entry name" value="PyrdxlP-dep_Trfase_major"/>
</dbReference>
<evidence type="ECO:0000256" key="4">
    <source>
        <dbReference type="ARBA" id="ARBA00022576"/>
    </source>
</evidence>
<reference evidence="8 9" key="1">
    <citation type="submission" date="2019-12" db="EMBL/GenBank/DDBJ databases">
        <title>Novel species isolated from a subtropical stream in China.</title>
        <authorList>
            <person name="Lu H."/>
        </authorList>
    </citation>
    <scope>NUCLEOTIDE SEQUENCE [LARGE SCALE GENOMIC DNA]</scope>
    <source>
        <strain evidence="8 9">FT134W</strain>
    </source>
</reference>
<evidence type="ECO:0000256" key="2">
    <source>
        <dbReference type="ARBA" id="ARBA00007441"/>
    </source>
</evidence>
<comment type="cofactor">
    <cofactor evidence="1">
        <name>pyridoxal 5'-phosphate</name>
        <dbReference type="ChEBI" id="CHEBI:597326"/>
    </cofactor>
</comment>
<evidence type="ECO:0000313" key="8">
    <source>
        <dbReference type="EMBL" id="MYM74370.1"/>
    </source>
</evidence>
<comment type="subunit">
    <text evidence="3">Homodimer.</text>
</comment>
<dbReference type="GO" id="GO:1901605">
    <property type="term" value="P:alpha-amino acid metabolic process"/>
    <property type="evidence" value="ECO:0007669"/>
    <property type="project" value="TreeGrafter"/>
</dbReference>
<dbReference type="SUPFAM" id="SSF53383">
    <property type="entry name" value="PLP-dependent transferases"/>
    <property type="match status" value="1"/>
</dbReference>
<evidence type="ECO:0000259" key="7">
    <source>
        <dbReference type="Pfam" id="PF00155"/>
    </source>
</evidence>